<protein>
    <submittedName>
        <fullName evidence="1">Sce7726 family protein</fullName>
    </submittedName>
</protein>
<organism evidence="1 2">
    <name type="scientific">Candidatus Monoglobus merdigallinarum</name>
    <dbReference type="NCBI Taxonomy" id="2838698"/>
    <lineage>
        <taxon>Bacteria</taxon>
        <taxon>Bacillati</taxon>
        <taxon>Bacillota</taxon>
        <taxon>Clostridia</taxon>
        <taxon>Monoglobales</taxon>
        <taxon>Monoglobaceae</taxon>
        <taxon>Monoglobus</taxon>
    </lineage>
</organism>
<dbReference type="EMBL" id="DXIJ01000072">
    <property type="protein sequence ID" value="HIV85885.1"/>
    <property type="molecule type" value="Genomic_DNA"/>
</dbReference>
<comment type="caution">
    <text evidence="1">The sequence shown here is derived from an EMBL/GenBank/DDBJ whole genome shotgun (WGS) entry which is preliminary data.</text>
</comment>
<dbReference type="InterPro" id="IPR047729">
    <property type="entry name" value="Sce7726-like"/>
</dbReference>
<accession>A0A9D1PS45</accession>
<proteinExistence type="predicted"/>
<dbReference type="NCBIfam" id="NF033832">
    <property type="entry name" value="sce7726_fam"/>
    <property type="match status" value="1"/>
</dbReference>
<evidence type="ECO:0000313" key="1">
    <source>
        <dbReference type="EMBL" id="HIV85885.1"/>
    </source>
</evidence>
<reference evidence="1" key="1">
    <citation type="journal article" date="2021" name="PeerJ">
        <title>Extensive microbial diversity within the chicken gut microbiome revealed by metagenomics and culture.</title>
        <authorList>
            <person name="Gilroy R."/>
            <person name="Ravi A."/>
            <person name="Getino M."/>
            <person name="Pursley I."/>
            <person name="Horton D.L."/>
            <person name="Alikhan N.F."/>
            <person name="Baker D."/>
            <person name="Gharbi K."/>
            <person name="Hall N."/>
            <person name="Watson M."/>
            <person name="Adriaenssens E.M."/>
            <person name="Foster-Nyarko E."/>
            <person name="Jarju S."/>
            <person name="Secka A."/>
            <person name="Antonio M."/>
            <person name="Oren A."/>
            <person name="Chaudhuri R.R."/>
            <person name="La Ragione R."/>
            <person name="Hildebrand F."/>
            <person name="Pallen M.J."/>
        </authorList>
    </citation>
    <scope>NUCLEOTIDE SEQUENCE</scope>
    <source>
        <strain evidence="1">5790</strain>
    </source>
</reference>
<name>A0A9D1PS45_9FIRM</name>
<sequence>MLEPDMKEDFFWYLDGRYEKIRVMEELVIGKSRADMAAVLPDRLIGFEIKSNTDSYARLPNQIREYDKYFDYNYLVVGERHKRSAASHVPEHWGVICIPDVGNNIEVLREASHNRKAKLRRQLSLLWKSELKSISISNDLFKYSSKSKAFVAKYLTEQLSAEVLKKQLCSELFEREYD</sequence>
<gene>
    <name evidence="1" type="ORF">H9900_03640</name>
</gene>
<reference evidence="1" key="2">
    <citation type="submission" date="2021-04" db="EMBL/GenBank/DDBJ databases">
        <authorList>
            <person name="Gilroy R."/>
        </authorList>
    </citation>
    <scope>NUCLEOTIDE SEQUENCE</scope>
    <source>
        <strain evidence="1">5790</strain>
    </source>
</reference>
<dbReference type="AlphaFoldDB" id="A0A9D1PS45"/>
<dbReference type="Proteomes" id="UP000824162">
    <property type="component" value="Unassembled WGS sequence"/>
</dbReference>
<evidence type="ECO:0000313" key="2">
    <source>
        <dbReference type="Proteomes" id="UP000824162"/>
    </source>
</evidence>